<protein>
    <submittedName>
        <fullName evidence="2">Uncharacterized protein</fullName>
    </submittedName>
</protein>
<reference evidence="2 3" key="1">
    <citation type="journal article" date="2018" name="Biotechnol. Adv.">
        <title>Improved genomic resources and new bioinformatic workflow for the carcinogenic parasite Clonorchis sinensis: Biotechnological implications.</title>
        <authorList>
            <person name="Wang D."/>
            <person name="Korhonen P.K."/>
            <person name="Gasser R.B."/>
            <person name="Young N.D."/>
        </authorList>
    </citation>
    <scope>NUCLEOTIDE SEQUENCE [LARGE SCALE GENOMIC DNA]</scope>
    <source>
        <strain evidence="2">Cs-k2</strain>
    </source>
</reference>
<sequence length="60" mass="6620">SSTDLGDVEEAIEGSQSADPVQTQEQIDETNGSEAKEQKTRRKKRQKQAEETGEIVDTNV</sequence>
<proteinExistence type="predicted"/>
<dbReference type="Proteomes" id="UP000286415">
    <property type="component" value="Unassembled WGS sequence"/>
</dbReference>
<gene>
    <name evidence="2" type="ORF">CSKR_202546</name>
</gene>
<feature type="region of interest" description="Disordered" evidence="1">
    <location>
        <begin position="1"/>
        <end position="60"/>
    </location>
</feature>
<feature type="compositionally biased region" description="Polar residues" evidence="1">
    <location>
        <begin position="14"/>
        <end position="33"/>
    </location>
</feature>
<name>A0A8T1MU03_CLOSI</name>
<reference evidence="2 3" key="2">
    <citation type="journal article" date="2021" name="Genomics">
        <title>High-quality reference genome for Clonorchis sinensis.</title>
        <authorList>
            <person name="Young N.D."/>
            <person name="Stroehlein A.J."/>
            <person name="Kinkar L."/>
            <person name="Wang T."/>
            <person name="Sohn W.M."/>
            <person name="Chang B.C.H."/>
            <person name="Kaur P."/>
            <person name="Weisz D."/>
            <person name="Dudchenko O."/>
            <person name="Aiden E.L."/>
            <person name="Korhonen P.K."/>
            <person name="Gasser R.B."/>
        </authorList>
    </citation>
    <scope>NUCLEOTIDE SEQUENCE [LARGE SCALE GENOMIC DNA]</scope>
    <source>
        <strain evidence="2">Cs-k2</strain>
    </source>
</reference>
<evidence type="ECO:0000313" key="3">
    <source>
        <dbReference type="Proteomes" id="UP000286415"/>
    </source>
</evidence>
<feature type="compositionally biased region" description="Acidic residues" evidence="1">
    <location>
        <begin position="1"/>
        <end position="12"/>
    </location>
</feature>
<dbReference type="AlphaFoldDB" id="A0A8T1MU03"/>
<feature type="non-terminal residue" evidence="2">
    <location>
        <position position="1"/>
    </location>
</feature>
<evidence type="ECO:0000313" key="2">
    <source>
        <dbReference type="EMBL" id="KAG5452633.1"/>
    </source>
</evidence>
<comment type="caution">
    <text evidence="2">The sequence shown here is derived from an EMBL/GenBank/DDBJ whole genome shotgun (WGS) entry which is preliminary data.</text>
</comment>
<evidence type="ECO:0000256" key="1">
    <source>
        <dbReference type="SAM" id="MobiDB-lite"/>
    </source>
</evidence>
<keyword evidence="3" id="KW-1185">Reference proteome</keyword>
<accession>A0A8T1MU03</accession>
<dbReference type="EMBL" id="NIRI02000041">
    <property type="protein sequence ID" value="KAG5452633.1"/>
    <property type="molecule type" value="Genomic_DNA"/>
</dbReference>
<organism evidence="2 3">
    <name type="scientific">Clonorchis sinensis</name>
    <name type="common">Chinese liver fluke</name>
    <dbReference type="NCBI Taxonomy" id="79923"/>
    <lineage>
        <taxon>Eukaryota</taxon>
        <taxon>Metazoa</taxon>
        <taxon>Spiralia</taxon>
        <taxon>Lophotrochozoa</taxon>
        <taxon>Platyhelminthes</taxon>
        <taxon>Trematoda</taxon>
        <taxon>Digenea</taxon>
        <taxon>Opisthorchiida</taxon>
        <taxon>Opisthorchiata</taxon>
        <taxon>Opisthorchiidae</taxon>
        <taxon>Clonorchis</taxon>
    </lineage>
</organism>